<dbReference type="InterPro" id="IPR003084">
    <property type="entry name" value="HDAC_I/II"/>
</dbReference>
<evidence type="ECO:0000313" key="10">
    <source>
        <dbReference type="EMBL" id="CAI2370849.1"/>
    </source>
</evidence>
<keyword evidence="3 4" id="KW-0156">Chromatin regulator</keyword>
<comment type="caution">
    <text evidence="10">The sequence shown here is derived from an EMBL/GenBank/DDBJ whole genome shotgun (WGS) entry which is preliminary data.</text>
</comment>
<dbReference type="InterPro" id="IPR023696">
    <property type="entry name" value="Ureohydrolase_dom_sf"/>
</dbReference>
<feature type="binding site" evidence="6">
    <location>
        <position position="99"/>
    </location>
    <ligand>
        <name>substrate</name>
    </ligand>
</feature>
<dbReference type="PANTHER" id="PTHR10625">
    <property type="entry name" value="HISTONE DEACETYLASE HDAC1-RELATED"/>
    <property type="match status" value="1"/>
</dbReference>
<organism evidence="10 11">
    <name type="scientific">Euplotes crassus</name>
    <dbReference type="NCBI Taxonomy" id="5936"/>
    <lineage>
        <taxon>Eukaryota</taxon>
        <taxon>Sar</taxon>
        <taxon>Alveolata</taxon>
        <taxon>Ciliophora</taxon>
        <taxon>Intramacronucleata</taxon>
        <taxon>Spirotrichea</taxon>
        <taxon>Hypotrichia</taxon>
        <taxon>Euplotida</taxon>
        <taxon>Euplotidae</taxon>
        <taxon>Moneuplotes</taxon>
    </lineage>
</organism>
<dbReference type="Gene3D" id="3.40.800.20">
    <property type="entry name" value="Histone deacetylase domain"/>
    <property type="match status" value="1"/>
</dbReference>
<feature type="binding site" evidence="6">
    <location>
        <position position="149"/>
    </location>
    <ligand>
        <name>substrate</name>
    </ligand>
</feature>
<dbReference type="Pfam" id="PF00850">
    <property type="entry name" value="Hist_deacetyl"/>
    <property type="match status" value="1"/>
</dbReference>
<feature type="compositionally biased region" description="Basic and acidic residues" evidence="8">
    <location>
        <begin position="390"/>
        <end position="419"/>
    </location>
</feature>
<dbReference type="CDD" id="cd09991">
    <property type="entry name" value="HDAC_classI"/>
    <property type="match status" value="1"/>
</dbReference>
<sequence>MSELIKRKVSYYYHPDVGNYHYGNQHPMKPHRMKMADSIIRSYGMMDELEDMTVVDDLIEEIDLTKFHADDYIDFLKGITPENVAKYSDQLLRFNIGEDCPIFDGLYDFCQMYTHGSVIGGTWLNQGKSDIAINWCGGLHHAKKHEASGFCYINDCVLAILEMLKYHQRVLYIDIDVHHGDGVEEAFYTTDRVMTLSLHKFGEYFPGTGAIEDVGYETGKYYAVNCPLSDGMDDDHFEYVFRPIVDEIFSNFRPEAVLLQCGADSLSGDRLGCFNLSARGHGACVEYIKGKNVPILVTGGGGYTLRNVPRVWAYETSVCLGVDIPNEFPEHCEYREYFAPEYKLHMSTSNMENLNSRSELDEKIAQIKENLKNVSARGVDLSSYHNGHQKVPDHLDYDESKLRDKIEEKKQDENTDTKT</sequence>
<evidence type="ECO:0000256" key="2">
    <source>
        <dbReference type="ARBA" id="ARBA00022801"/>
    </source>
</evidence>
<accession>A0AAD1USU5</accession>
<feature type="region of interest" description="Disordered" evidence="8">
    <location>
        <begin position="382"/>
        <end position="419"/>
    </location>
</feature>
<dbReference type="GO" id="GO:0040029">
    <property type="term" value="P:epigenetic regulation of gene expression"/>
    <property type="evidence" value="ECO:0007669"/>
    <property type="project" value="TreeGrafter"/>
</dbReference>
<proteinExistence type="inferred from homology"/>
<feature type="domain" description="Histone deacetylase" evidence="9">
    <location>
        <begin position="26"/>
        <end position="318"/>
    </location>
</feature>
<dbReference type="Proteomes" id="UP001295684">
    <property type="component" value="Unassembled WGS sequence"/>
</dbReference>
<dbReference type="PRINTS" id="PR01271">
    <property type="entry name" value="HISDACETLASE"/>
</dbReference>
<feature type="binding site" evidence="6">
    <location>
        <position position="303"/>
    </location>
    <ligand>
        <name>substrate</name>
    </ligand>
</feature>
<dbReference type="InterPro" id="IPR000286">
    <property type="entry name" value="HDACs"/>
</dbReference>
<evidence type="ECO:0000256" key="5">
    <source>
        <dbReference type="PIRSR" id="PIRSR037913-1"/>
    </source>
</evidence>
<dbReference type="InterPro" id="IPR037138">
    <property type="entry name" value="His_deacetylse_dom_sf"/>
</dbReference>
<dbReference type="EMBL" id="CAMPGE010012063">
    <property type="protein sequence ID" value="CAI2370849.1"/>
    <property type="molecule type" value="Genomic_DNA"/>
</dbReference>
<feature type="active site" description="Proton acceptor" evidence="5">
    <location>
        <position position="141"/>
    </location>
</feature>
<keyword evidence="7" id="KW-0479">Metal-binding</keyword>
<keyword evidence="4" id="KW-0805">Transcription regulation</keyword>
<evidence type="ECO:0000256" key="8">
    <source>
        <dbReference type="SAM" id="MobiDB-lite"/>
    </source>
</evidence>
<evidence type="ECO:0000259" key="9">
    <source>
        <dbReference type="Pfam" id="PF00850"/>
    </source>
</evidence>
<evidence type="ECO:0000256" key="7">
    <source>
        <dbReference type="PIRSR" id="PIRSR037913-3"/>
    </source>
</evidence>
<dbReference type="InterPro" id="IPR023801">
    <property type="entry name" value="His_deacetylse_dom"/>
</dbReference>
<reference evidence="10" key="1">
    <citation type="submission" date="2023-07" db="EMBL/GenBank/DDBJ databases">
        <authorList>
            <consortium name="AG Swart"/>
            <person name="Singh M."/>
            <person name="Singh A."/>
            <person name="Seah K."/>
            <person name="Emmerich C."/>
        </authorList>
    </citation>
    <scope>NUCLEOTIDE SEQUENCE</scope>
    <source>
        <strain evidence="10">DP1</strain>
    </source>
</reference>
<dbReference type="AlphaFoldDB" id="A0AAD1USU5"/>
<evidence type="ECO:0000313" key="11">
    <source>
        <dbReference type="Proteomes" id="UP001295684"/>
    </source>
</evidence>
<dbReference type="PIRSF" id="PIRSF037913">
    <property type="entry name" value="His_deacetylse_1"/>
    <property type="match status" value="1"/>
</dbReference>
<comment type="subcellular location">
    <subcellularLocation>
        <location evidence="4">Nucleus</location>
    </subcellularLocation>
</comment>
<evidence type="ECO:0000256" key="3">
    <source>
        <dbReference type="ARBA" id="ARBA00022853"/>
    </source>
</evidence>
<keyword evidence="11" id="KW-1185">Reference proteome</keyword>
<protein>
    <recommendedName>
        <fullName evidence="1 4">Histone deacetylase</fullName>
        <ecNumber evidence="1 4">3.5.1.98</ecNumber>
    </recommendedName>
</protein>
<dbReference type="PANTHER" id="PTHR10625:SF44">
    <property type="entry name" value="HISTONE DEACETYLASE 19"/>
    <property type="match status" value="1"/>
</dbReference>
<dbReference type="GO" id="GO:0046872">
    <property type="term" value="F:metal ion binding"/>
    <property type="evidence" value="ECO:0007669"/>
    <property type="project" value="UniProtKB-KW"/>
</dbReference>
<evidence type="ECO:0000256" key="4">
    <source>
        <dbReference type="PIRNR" id="PIRNR037913"/>
    </source>
</evidence>
<name>A0AAD1USU5_EUPCR</name>
<keyword evidence="4" id="KW-0804">Transcription</keyword>
<keyword evidence="2 4" id="KW-0378">Hydrolase</keyword>
<evidence type="ECO:0000256" key="1">
    <source>
        <dbReference type="ARBA" id="ARBA00012111"/>
    </source>
</evidence>
<gene>
    <name evidence="10" type="ORF">ECRASSUSDP1_LOCUS12168</name>
</gene>
<dbReference type="GO" id="GO:0141221">
    <property type="term" value="F:histone deacetylase activity, hydrolytic mechanism"/>
    <property type="evidence" value="ECO:0007669"/>
    <property type="project" value="UniProtKB-EC"/>
</dbReference>
<evidence type="ECO:0000256" key="6">
    <source>
        <dbReference type="PIRSR" id="PIRSR037913-2"/>
    </source>
</evidence>
<keyword evidence="4" id="KW-0539">Nucleus</keyword>
<dbReference type="PRINTS" id="PR01270">
    <property type="entry name" value="HDASUPER"/>
</dbReference>
<dbReference type="EC" id="3.5.1.98" evidence="1 4"/>
<feature type="binding site" evidence="7">
    <location>
        <position position="176"/>
    </location>
    <ligand>
        <name>a divalent metal cation</name>
        <dbReference type="ChEBI" id="CHEBI:60240"/>
    </ligand>
</feature>
<feature type="binding site" evidence="7">
    <location>
        <position position="264"/>
    </location>
    <ligand>
        <name>a divalent metal cation</name>
        <dbReference type="ChEBI" id="CHEBI:60240"/>
    </ligand>
</feature>
<comment type="similarity">
    <text evidence="4">Belongs to the histone deacetylase family. HD Type 1 subfamily.</text>
</comment>
<dbReference type="SUPFAM" id="SSF52768">
    <property type="entry name" value="Arginase/deacetylase"/>
    <property type="match status" value="1"/>
</dbReference>
<feature type="binding site" evidence="7">
    <location>
        <position position="178"/>
    </location>
    <ligand>
        <name>a divalent metal cation</name>
        <dbReference type="ChEBI" id="CHEBI:60240"/>
    </ligand>
</feature>
<dbReference type="GO" id="GO:0005634">
    <property type="term" value="C:nucleus"/>
    <property type="evidence" value="ECO:0007669"/>
    <property type="project" value="UniProtKB-SubCell"/>
</dbReference>
<comment type="catalytic activity">
    <reaction evidence="4">
        <text>N(6)-acetyl-L-lysyl-[histone] + H2O = L-lysyl-[histone] + acetate</text>
        <dbReference type="Rhea" id="RHEA:58196"/>
        <dbReference type="Rhea" id="RHEA-COMP:9845"/>
        <dbReference type="Rhea" id="RHEA-COMP:11338"/>
        <dbReference type="ChEBI" id="CHEBI:15377"/>
        <dbReference type="ChEBI" id="CHEBI:29969"/>
        <dbReference type="ChEBI" id="CHEBI:30089"/>
        <dbReference type="ChEBI" id="CHEBI:61930"/>
        <dbReference type="EC" id="3.5.1.98"/>
    </reaction>
</comment>